<comment type="caution">
    <text evidence="2">The sequence shown here is derived from an EMBL/GenBank/DDBJ whole genome shotgun (WGS) entry which is preliminary data.</text>
</comment>
<reference evidence="2 3" key="1">
    <citation type="journal article" date="2018" name="Sci. Rep.">
        <title>Characterisation of pathogen-specific regions and novel effector candidates in Fusarium oxysporum f. sp. cepae.</title>
        <authorList>
            <person name="Armitage A.D."/>
            <person name="Taylor A."/>
            <person name="Sobczyk M.K."/>
            <person name="Baxter L."/>
            <person name="Greenfield B.P."/>
            <person name="Bates H.J."/>
            <person name="Wilson F."/>
            <person name="Jackson A.C."/>
            <person name="Ott S."/>
            <person name="Harrison R.J."/>
            <person name="Clarkson J.P."/>
        </authorList>
    </citation>
    <scope>NUCLEOTIDE SEQUENCE [LARGE SCALE GENOMIC DNA]</scope>
    <source>
        <strain evidence="2 3">FoC_Fus2</strain>
    </source>
</reference>
<protein>
    <submittedName>
        <fullName evidence="2">Uncharacterized protein</fullName>
    </submittedName>
</protein>
<organism evidence="2 3">
    <name type="scientific">Fusarium oxysporum f. sp. cepae</name>
    <dbReference type="NCBI Taxonomy" id="396571"/>
    <lineage>
        <taxon>Eukaryota</taxon>
        <taxon>Fungi</taxon>
        <taxon>Dikarya</taxon>
        <taxon>Ascomycota</taxon>
        <taxon>Pezizomycotina</taxon>
        <taxon>Sordariomycetes</taxon>
        <taxon>Hypocreomycetidae</taxon>
        <taxon>Hypocreales</taxon>
        <taxon>Nectriaceae</taxon>
        <taxon>Fusarium</taxon>
        <taxon>Fusarium oxysporum species complex</taxon>
    </lineage>
</organism>
<feature type="signal peptide" evidence="1">
    <location>
        <begin position="1"/>
        <end position="19"/>
    </location>
</feature>
<name>A0A3L6MRP6_FUSOX</name>
<feature type="chain" id="PRO_5018042930" evidence="1">
    <location>
        <begin position="20"/>
        <end position="87"/>
    </location>
</feature>
<evidence type="ECO:0000256" key="1">
    <source>
        <dbReference type="SAM" id="SignalP"/>
    </source>
</evidence>
<keyword evidence="1" id="KW-0732">Signal</keyword>
<dbReference type="Proteomes" id="UP000270866">
    <property type="component" value="Unassembled WGS sequence"/>
</dbReference>
<dbReference type="AlphaFoldDB" id="A0A3L6MRP6"/>
<evidence type="ECO:0000313" key="3">
    <source>
        <dbReference type="Proteomes" id="UP000270866"/>
    </source>
</evidence>
<accession>A0A3L6MRP6</accession>
<proteinExistence type="predicted"/>
<gene>
    <name evidence="2" type="ORF">BFJ65_g18412</name>
</gene>
<sequence length="87" mass="9368">MKPTSSLLLIAHMAGAVLALAGDGAKCEFNVDCLSGYCMPRTGSEEYVCWGARRKGDWCNVNYSGTVCNDGLKCVSYQGSWFLGKCT</sequence>
<dbReference type="EMBL" id="MRCU01000019">
    <property type="protein sequence ID" value="RKK06859.1"/>
    <property type="molecule type" value="Genomic_DNA"/>
</dbReference>
<evidence type="ECO:0000313" key="2">
    <source>
        <dbReference type="EMBL" id="RKK06859.1"/>
    </source>
</evidence>